<evidence type="ECO:0000313" key="2">
    <source>
        <dbReference type="Proteomes" id="UP001139981"/>
    </source>
</evidence>
<reference evidence="1" key="1">
    <citation type="submission" date="2022-07" db="EMBL/GenBank/DDBJ databases">
        <title>Phylogenomic reconstructions and comparative analyses of Kickxellomycotina fungi.</title>
        <authorList>
            <person name="Reynolds N.K."/>
            <person name="Stajich J.E."/>
            <person name="Barry K."/>
            <person name="Grigoriev I.V."/>
            <person name="Crous P."/>
            <person name="Smith M.E."/>
        </authorList>
    </citation>
    <scope>NUCLEOTIDE SEQUENCE</scope>
    <source>
        <strain evidence="1">CBS 190363</strain>
    </source>
</reference>
<evidence type="ECO:0000313" key="1">
    <source>
        <dbReference type="EMBL" id="KAJ2894800.1"/>
    </source>
</evidence>
<keyword evidence="2" id="KW-1185">Reference proteome</keyword>
<accession>A0ACC1M352</accession>
<name>A0ACC1M352_9FUNG</name>
<protein>
    <submittedName>
        <fullName evidence="1">Repair protein PSO2 SNM1</fullName>
    </submittedName>
</protein>
<dbReference type="EMBL" id="JANBVB010000367">
    <property type="protein sequence ID" value="KAJ2894800.1"/>
    <property type="molecule type" value="Genomic_DNA"/>
</dbReference>
<organism evidence="1 2">
    <name type="scientific">Coemansia aciculifera</name>
    <dbReference type="NCBI Taxonomy" id="417176"/>
    <lineage>
        <taxon>Eukaryota</taxon>
        <taxon>Fungi</taxon>
        <taxon>Fungi incertae sedis</taxon>
        <taxon>Zoopagomycota</taxon>
        <taxon>Kickxellomycotina</taxon>
        <taxon>Kickxellomycetes</taxon>
        <taxon>Kickxellales</taxon>
        <taxon>Kickxellaceae</taxon>
        <taxon>Coemansia</taxon>
    </lineage>
</organism>
<gene>
    <name evidence="1" type="primary">pso2</name>
    <name evidence="1" type="ORF">IWW38_002470</name>
</gene>
<proteinExistence type="predicted"/>
<sequence length="509" mass="56562">MPGTTFTVDAFKYGNHDFCTAYFLTHFHSDHYGGLTKSRFEGHIYCSRITANCVTSKVGVNAKQVHALPMNTRCIVQGVYVTLVDAEHCPGAAIILFEIPVDGDAEQLLRIVHTGDFRASRRHVDQIACVFTTPVTFPVTPLMLCDTARCREAADSGSVPPIDYIYLDTTYLEPTYSFPCQRQVIATVGEVCYKLHTCPDYLPSLLSQASDSRLKSKQLSKATAQPIKKSVQITQWFKPLQKLFTVSPSASLPMANDRKRRVLFVVGTYTIGKEKLFVEIARRVQSKIYMAPEKRKLLDCLESPGLMSLLTDDMYEAQVHAVSMTMVNMRGMTEYLQVVRQKSTFTSIVAFSPTGWSHAGPYIPNQMSSVSSIQPQAVPAAKLDDLCARGDISGLVDAFVEAARLNDDSNGRSFGIDGLKPRGSSNSVTIFPVPYSEHSSFAELARFVCSLHCKQVVPTVFSSPAKDEQANKWLQHWHDLKQQFASRISSLNEAADHPAFGIKNDYKLK</sequence>
<dbReference type="Proteomes" id="UP001139981">
    <property type="component" value="Unassembled WGS sequence"/>
</dbReference>
<comment type="caution">
    <text evidence="1">The sequence shown here is derived from an EMBL/GenBank/DDBJ whole genome shotgun (WGS) entry which is preliminary data.</text>
</comment>